<comment type="subcellular location">
    <subcellularLocation>
        <location evidence="1">Cytoplasm</location>
        <location evidence="1">Myofibril</location>
    </subcellularLocation>
</comment>
<sequence>MSRPSSSKYNWQKPQTRFYENNYGFGSSFYRPMIDYIEKRAKGVHARHPLLPRDLEHYSRSRKLVQSYSDPDLARLSERASVRRDLRESRFSGFELSKSVSAASLTDKVKIEKGRRKKQDLCRQISKVRSKMADALDYDPDLDREVERELKGMQRHLRGKSAKCIEDQLLSKSRKKIAEHIESDLSMGQQVNIKRRVKIINRSVSDCVDENITQPLSQLSTDLQGFSRKTTDFFYDKSKQTSIEIEQLNARVVEAETRLKSEVARIKKKLQIQITELEMSLDVANKTNIDLQKTVKKQSLQLNEITAQYDEINRQLQITMDSLSVTQRKYQALMAECEEIRGNYESALRAKKAVELQYEEAHSRINELGTINANLNNTKVKIEQELQTVVADYEEITKELRISDERYQRVQVELKHTVEILHEEQERVVKIEAIKKSLEIEVKNLSVRLEEVEANAIVGGKRIIGKLEARIRDIELELDEEKRRHAETIKILRKKERTVKEVMIQCEEDQKNISILSEALDKSNQKLMLFKRQLTEQEGMSQQSVTRVRRFQRELEAAEDRADTAESNLSLIRAKHRTFVTTSSVPGSQVYLVQESRTSEI</sequence>
<evidence type="ECO:0000256" key="8">
    <source>
        <dbReference type="ARBA" id="ARBA00023175"/>
    </source>
</evidence>
<proteinExistence type="inferred from homology"/>
<keyword evidence="5" id="KW-0963">Cytoplasm</keyword>
<evidence type="ECO:0000256" key="7">
    <source>
        <dbReference type="ARBA" id="ARBA00023123"/>
    </source>
</evidence>
<dbReference type="PANTHER" id="PTHR46349">
    <property type="entry name" value="CINGULIN-LIKE PROTEIN 1-RELATED"/>
    <property type="match status" value="1"/>
</dbReference>
<dbReference type="Pfam" id="PF01576">
    <property type="entry name" value="Myosin_tail_1"/>
    <property type="match status" value="1"/>
</dbReference>
<evidence type="ECO:0000256" key="3">
    <source>
        <dbReference type="ARBA" id="ARBA00018623"/>
    </source>
</evidence>
<dbReference type="PANTHER" id="PTHR46349:SF6">
    <property type="entry name" value="MYOSIN-6-LIKE"/>
    <property type="match status" value="1"/>
</dbReference>
<dbReference type="AlphaFoldDB" id="A0A1Y1LCA6"/>
<dbReference type="SUPFAM" id="SSF90257">
    <property type="entry name" value="Myosin rod fragments"/>
    <property type="match status" value="1"/>
</dbReference>
<evidence type="ECO:0000256" key="1">
    <source>
        <dbReference type="ARBA" id="ARBA00004657"/>
    </source>
</evidence>
<feature type="coiled-coil region" evidence="11">
    <location>
        <begin position="238"/>
        <end position="512"/>
    </location>
</feature>
<reference evidence="13" key="1">
    <citation type="journal article" date="2016" name="Sci. Rep.">
        <title>Molecular characterization of firefly nuptial gifts: a multi-omics approach sheds light on postcopulatory sexual selection.</title>
        <authorList>
            <person name="Al-Wathiqui N."/>
            <person name="Fallon T.R."/>
            <person name="South A."/>
            <person name="Weng J.K."/>
            <person name="Lewis S.M."/>
        </authorList>
    </citation>
    <scope>NUCLEOTIDE SEQUENCE</scope>
</reference>
<keyword evidence="9" id="KW-0514">Muscle protein</keyword>
<keyword evidence="7" id="KW-0518">Myosin</keyword>
<dbReference type="GO" id="GO:0032982">
    <property type="term" value="C:myosin filament"/>
    <property type="evidence" value="ECO:0007669"/>
    <property type="project" value="UniProtKB-KW"/>
</dbReference>
<protein>
    <recommendedName>
        <fullName evidence="3">Paramyosin</fullName>
    </recommendedName>
</protein>
<dbReference type="GO" id="GO:0016459">
    <property type="term" value="C:myosin complex"/>
    <property type="evidence" value="ECO:0007669"/>
    <property type="project" value="InterPro"/>
</dbReference>
<comment type="function">
    <text evidence="10">Paramyosin is a major structural component of many thick filaments isolated from invertebrate muscles.</text>
</comment>
<keyword evidence="4" id="KW-0787">Thick filament</keyword>
<evidence type="ECO:0000313" key="13">
    <source>
        <dbReference type="EMBL" id="JAV70511.1"/>
    </source>
</evidence>
<feature type="domain" description="Myosin tail" evidence="12">
    <location>
        <begin position="236"/>
        <end position="575"/>
    </location>
</feature>
<evidence type="ECO:0000256" key="2">
    <source>
        <dbReference type="ARBA" id="ARBA00008447"/>
    </source>
</evidence>
<evidence type="ECO:0000256" key="9">
    <source>
        <dbReference type="ARBA" id="ARBA00023179"/>
    </source>
</evidence>
<evidence type="ECO:0000256" key="4">
    <source>
        <dbReference type="ARBA" id="ARBA00022433"/>
    </source>
</evidence>
<evidence type="ECO:0000256" key="6">
    <source>
        <dbReference type="ARBA" id="ARBA00023054"/>
    </source>
</evidence>
<accession>A0A1Y1LCA6</accession>
<evidence type="ECO:0000256" key="5">
    <source>
        <dbReference type="ARBA" id="ARBA00022490"/>
    </source>
</evidence>
<feature type="coiled-coil region" evidence="11">
    <location>
        <begin position="541"/>
        <end position="575"/>
    </location>
</feature>
<evidence type="ECO:0000256" key="10">
    <source>
        <dbReference type="ARBA" id="ARBA00049580"/>
    </source>
</evidence>
<dbReference type="InterPro" id="IPR002928">
    <property type="entry name" value="Myosin_tail"/>
</dbReference>
<name>A0A1Y1LCA6_PHOPY</name>
<keyword evidence="8" id="KW-0505">Motor protein</keyword>
<dbReference type="GO" id="GO:0030016">
    <property type="term" value="C:myofibril"/>
    <property type="evidence" value="ECO:0007669"/>
    <property type="project" value="UniProtKB-SubCell"/>
</dbReference>
<keyword evidence="6 11" id="KW-0175">Coiled coil</keyword>
<organism evidence="13">
    <name type="scientific">Photinus pyralis</name>
    <name type="common">Common eastern firefly</name>
    <name type="synonym">Lampyris pyralis</name>
    <dbReference type="NCBI Taxonomy" id="7054"/>
    <lineage>
        <taxon>Eukaryota</taxon>
        <taxon>Metazoa</taxon>
        <taxon>Ecdysozoa</taxon>
        <taxon>Arthropoda</taxon>
        <taxon>Hexapoda</taxon>
        <taxon>Insecta</taxon>
        <taxon>Pterygota</taxon>
        <taxon>Neoptera</taxon>
        <taxon>Endopterygota</taxon>
        <taxon>Coleoptera</taxon>
        <taxon>Polyphaga</taxon>
        <taxon>Elateriformia</taxon>
        <taxon>Elateroidea</taxon>
        <taxon>Lampyridae</taxon>
        <taxon>Lampyrinae</taxon>
        <taxon>Photinus</taxon>
    </lineage>
</organism>
<comment type="similarity">
    <text evidence="2">Belongs to the paramyosin family.</text>
</comment>
<dbReference type="EMBL" id="GEZM01061382">
    <property type="protein sequence ID" value="JAV70511.1"/>
    <property type="molecule type" value="Transcribed_RNA"/>
</dbReference>
<evidence type="ECO:0000259" key="12">
    <source>
        <dbReference type="Pfam" id="PF01576"/>
    </source>
</evidence>
<evidence type="ECO:0000256" key="11">
    <source>
        <dbReference type="SAM" id="Coils"/>
    </source>
</evidence>